<proteinExistence type="predicted"/>
<name>A0ABZ2KKP3_9BACT</name>
<sequence length="236" mass="24110">MQTTPTPNLVPGLEGVATLESGAAFSCARKHDGTIWCWGSAGQAQIGIPEGSSDAGGDNERHPIPRQVAWLRDPRSLAVGSSHACAVLADRTVACWGDNSSGQLGHDPQLDPSCGSGHECNGKPTVVPGLASVREVALGGINSCAVRDDDTVWCWGTNTNGVLGHDPALDGPGSMAFTPTKVAGLSNIAHIAVSGNFACAVGRDDTVWCWGANSYGVLGLADGSTSTHTPVQLSGL</sequence>
<dbReference type="PANTHER" id="PTHR45982:SF1">
    <property type="entry name" value="REGULATOR OF CHROMOSOME CONDENSATION"/>
    <property type="match status" value="1"/>
</dbReference>
<dbReference type="EMBL" id="CP089982">
    <property type="protein sequence ID" value="WXA99116.1"/>
    <property type="molecule type" value="Genomic_DNA"/>
</dbReference>
<dbReference type="InterPro" id="IPR051553">
    <property type="entry name" value="Ran_GTPase-activating"/>
</dbReference>
<dbReference type="RefSeq" id="WP_394849748.1">
    <property type="nucleotide sequence ID" value="NZ_CP089982.1"/>
</dbReference>
<dbReference type="PROSITE" id="PS50012">
    <property type="entry name" value="RCC1_3"/>
    <property type="match status" value="4"/>
</dbReference>
<dbReference type="PANTHER" id="PTHR45982">
    <property type="entry name" value="REGULATOR OF CHROMOSOME CONDENSATION"/>
    <property type="match status" value="1"/>
</dbReference>
<organism evidence="1 2">
    <name type="scientific">Pendulispora brunnea</name>
    <dbReference type="NCBI Taxonomy" id="2905690"/>
    <lineage>
        <taxon>Bacteria</taxon>
        <taxon>Pseudomonadati</taxon>
        <taxon>Myxococcota</taxon>
        <taxon>Myxococcia</taxon>
        <taxon>Myxococcales</taxon>
        <taxon>Sorangiineae</taxon>
        <taxon>Pendulisporaceae</taxon>
        <taxon>Pendulispora</taxon>
    </lineage>
</organism>
<dbReference type="Pfam" id="PF00415">
    <property type="entry name" value="RCC1"/>
    <property type="match status" value="2"/>
</dbReference>
<dbReference type="SUPFAM" id="SSF50985">
    <property type="entry name" value="RCC1/BLIP-II"/>
    <property type="match status" value="1"/>
</dbReference>
<dbReference type="InterPro" id="IPR000408">
    <property type="entry name" value="Reg_chr_condens"/>
</dbReference>
<evidence type="ECO:0000313" key="1">
    <source>
        <dbReference type="EMBL" id="WXA99116.1"/>
    </source>
</evidence>
<accession>A0ABZ2KKP3</accession>
<reference evidence="1 2" key="1">
    <citation type="submission" date="2021-12" db="EMBL/GenBank/DDBJ databases">
        <title>Discovery of the Pendulisporaceae a myxobacterial family with distinct sporulation behavior and unique specialized metabolism.</title>
        <authorList>
            <person name="Garcia R."/>
            <person name="Popoff A."/>
            <person name="Bader C.D."/>
            <person name="Loehr J."/>
            <person name="Walesch S."/>
            <person name="Walt C."/>
            <person name="Boldt J."/>
            <person name="Bunk B."/>
            <person name="Haeckl F.J.F.P.J."/>
            <person name="Gunesch A.P."/>
            <person name="Birkelbach J."/>
            <person name="Nuebel U."/>
            <person name="Pietschmann T."/>
            <person name="Bach T."/>
            <person name="Mueller R."/>
        </authorList>
    </citation>
    <scope>NUCLEOTIDE SEQUENCE [LARGE SCALE GENOMIC DNA]</scope>
    <source>
        <strain evidence="1 2">MSr12523</strain>
    </source>
</reference>
<dbReference type="Proteomes" id="UP001379533">
    <property type="component" value="Chromosome"/>
</dbReference>
<dbReference type="Gene3D" id="2.130.10.30">
    <property type="entry name" value="Regulator of chromosome condensation 1/beta-lactamase-inhibitor protein II"/>
    <property type="match status" value="2"/>
</dbReference>
<evidence type="ECO:0000313" key="2">
    <source>
        <dbReference type="Proteomes" id="UP001379533"/>
    </source>
</evidence>
<protein>
    <submittedName>
        <fullName evidence="1">Uncharacterized protein</fullName>
    </submittedName>
</protein>
<gene>
    <name evidence="1" type="ORF">LZC95_20125</name>
</gene>
<dbReference type="InterPro" id="IPR009091">
    <property type="entry name" value="RCC1/BLIP-II"/>
</dbReference>
<keyword evidence="2" id="KW-1185">Reference proteome</keyword>
<dbReference type="Pfam" id="PF13540">
    <property type="entry name" value="RCC1_2"/>
    <property type="match status" value="1"/>
</dbReference>